<name>A0ABS5BT58_9BACT</name>
<dbReference type="Pfam" id="PF13565">
    <property type="entry name" value="HTH_32"/>
    <property type="match status" value="1"/>
</dbReference>
<protein>
    <submittedName>
        <fullName evidence="1">Helix-turn-helix domain-containing protein</fullName>
    </submittedName>
</protein>
<organism evidence="1 2">
    <name type="scientific">Gemmata palustris</name>
    <dbReference type="NCBI Taxonomy" id="2822762"/>
    <lineage>
        <taxon>Bacteria</taxon>
        <taxon>Pseudomonadati</taxon>
        <taxon>Planctomycetota</taxon>
        <taxon>Planctomycetia</taxon>
        <taxon>Gemmatales</taxon>
        <taxon>Gemmataceae</taxon>
        <taxon>Gemmata</taxon>
    </lineage>
</organism>
<gene>
    <name evidence="1" type="ORF">J8F10_16640</name>
</gene>
<proteinExistence type="predicted"/>
<dbReference type="SUPFAM" id="SSF46689">
    <property type="entry name" value="Homeodomain-like"/>
    <property type="match status" value="1"/>
</dbReference>
<evidence type="ECO:0000313" key="2">
    <source>
        <dbReference type="Proteomes" id="UP000676565"/>
    </source>
</evidence>
<keyword evidence="2" id="KW-1185">Reference proteome</keyword>
<sequence length="165" mass="18350">MPRSTPKHKVVLSDDQRAELERVTRQSSIGVARKRWATILLLADEAHPEGQRTDAYIAAQVQVSVRQLERIRKKFVQGGMDRTLTRATRRDAGVPQVLDGQAEAHLVTLCCSDPPTGRERWTLQLLCDELVRLQVVTHVCPETVRTCLKKAMPASLTGGPGFPGF</sequence>
<reference evidence="1 2" key="1">
    <citation type="submission" date="2021-04" db="EMBL/GenBank/DDBJ databases">
        <authorList>
            <person name="Ivanova A."/>
        </authorList>
    </citation>
    <scope>NUCLEOTIDE SEQUENCE [LARGE SCALE GENOMIC DNA]</scope>
    <source>
        <strain evidence="1 2">G18</strain>
    </source>
</reference>
<dbReference type="InterPro" id="IPR009057">
    <property type="entry name" value="Homeodomain-like_sf"/>
</dbReference>
<dbReference type="Proteomes" id="UP000676565">
    <property type="component" value="Unassembled WGS sequence"/>
</dbReference>
<dbReference type="RefSeq" id="WP_210655461.1">
    <property type="nucleotide sequence ID" value="NZ_JAGKQQ010000001.1"/>
</dbReference>
<accession>A0ABS5BT58</accession>
<evidence type="ECO:0000313" key="1">
    <source>
        <dbReference type="EMBL" id="MBP3956901.1"/>
    </source>
</evidence>
<comment type="caution">
    <text evidence="1">The sequence shown here is derived from an EMBL/GenBank/DDBJ whole genome shotgun (WGS) entry which is preliminary data.</text>
</comment>
<dbReference type="EMBL" id="JAGKQQ010000001">
    <property type="protein sequence ID" value="MBP3956901.1"/>
    <property type="molecule type" value="Genomic_DNA"/>
</dbReference>